<dbReference type="SUPFAM" id="SSF49265">
    <property type="entry name" value="Fibronectin type III"/>
    <property type="match status" value="1"/>
</dbReference>
<comment type="caution">
    <text evidence="2">The sequence shown here is derived from an EMBL/GenBank/DDBJ whole genome shotgun (WGS) entry which is preliminary data.</text>
</comment>
<dbReference type="SMART" id="SM00060">
    <property type="entry name" value="FN3"/>
    <property type="match status" value="1"/>
</dbReference>
<gene>
    <name evidence="2" type="ORF">D7X32_13390</name>
</gene>
<proteinExistence type="predicted"/>
<evidence type="ECO:0000313" key="2">
    <source>
        <dbReference type="EMBL" id="RKH03645.1"/>
    </source>
</evidence>
<name>A0A3A8KH45_9BACT</name>
<feature type="domain" description="Fibronectin type-III" evidence="1">
    <location>
        <begin position="430"/>
        <end position="526"/>
    </location>
</feature>
<accession>A0A3A8KH45</accession>
<dbReference type="AlphaFoldDB" id="A0A3A8KH45"/>
<dbReference type="PROSITE" id="PS50853">
    <property type="entry name" value="FN3"/>
    <property type="match status" value="1"/>
</dbReference>
<dbReference type="EMBL" id="RAWE01000038">
    <property type="protein sequence ID" value="RKH03645.1"/>
    <property type="molecule type" value="Genomic_DNA"/>
</dbReference>
<dbReference type="Proteomes" id="UP000268313">
    <property type="component" value="Unassembled WGS sequence"/>
</dbReference>
<dbReference type="CDD" id="cd00063">
    <property type="entry name" value="FN3"/>
    <property type="match status" value="1"/>
</dbReference>
<keyword evidence="3" id="KW-1185">Reference proteome</keyword>
<dbReference type="Gene3D" id="2.60.40.10">
    <property type="entry name" value="Immunoglobulins"/>
    <property type="match status" value="1"/>
</dbReference>
<organism evidence="2 3">
    <name type="scientific">Corallococcus carmarthensis</name>
    <dbReference type="NCBI Taxonomy" id="2316728"/>
    <lineage>
        <taxon>Bacteria</taxon>
        <taxon>Pseudomonadati</taxon>
        <taxon>Myxococcota</taxon>
        <taxon>Myxococcia</taxon>
        <taxon>Myxococcales</taxon>
        <taxon>Cystobacterineae</taxon>
        <taxon>Myxococcaceae</taxon>
        <taxon>Corallococcus</taxon>
    </lineage>
</organism>
<dbReference type="InterPro" id="IPR013783">
    <property type="entry name" value="Ig-like_fold"/>
</dbReference>
<reference evidence="3" key="1">
    <citation type="submission" date="2018-09" db="EMBL/GenBank/DDBJ databases">
        <authorList>
            <person name="Livingstone P.G."/>
            <person name="Whitworth D.E."/>
        </authorList>
    </citation>
    <scope>NUCLEOTIDE SEQUENCE [LARGE SCALE GENOMIC DNA]</scope>
    <source>
        <strain evidence="3">CA043D</strain>
    </source>
</reference>
<protein>
    <recommendedName>
        <fullName evidence="1">Fibronectin type-III domain-containing protein</fullName>
    </recommendedName>
</protein>
<dbReference type="RefSeq" id="WP_120602925.1">
    <property type="nucleotide sequence ID" value="NZ_RAWE01000038.1"/>
</dbReference>
<dbReference type="Pfam" id="PF00041">
    <property type="entry name" value="fn3"/>
    <property type="match status" value="1"/>
</dbReference>
<evidence type="ECO:0000313" key="3">
    <source>
        <dbReference type="Proteomes" id="UP000268313"/>
    </source>
</evidence>
<dbReference type="InterPro" id="IPR003961">
    <property type="entry name" value="FN3_dom"/>
</dbReference>
<evidence type="ECO:0000259" key="1">
    <source>
        <dbReference type="PROSITE" id="PS50853"/>
    </source>
</evidence>
<dbReference type="InterPro" id="IPR036116">
    <property type="entry name" value="FN3_sf"/>
</dbReference>
<dbReference type="OrthoDB" id="5384371at2"/>
<sequence length="804" mass="85639">MRSLSAADAAAISCPAGFASHLRVLVQRGATWTDLSTLLAGDYLLGASWSYSIEAPVSDATVTVVRNGPDGKRLSLSPLVVGSAHNTAGGTFQPLIREGAYLRIEVATVPLDTRRAHVPSGSWREVWRGRIDEVDAGGDELRVTGRDLGGLLQDTWAEVERQYGSTAGTPVQSVIQSILNDNGMSSYGLYTPVNPSSVRGPYIQKREPLLDAVRFLAGQIGWDVRMRWREDAGAFALTLWSPDRLTDTPVATFGPDNVLELGELKRNLEHIRNVVEVVYSDKADKDATGTKKRKTVTATSATSVALYGRRWMQVAEGASSLIDTQAEAQRLADAAIADLSESALSMSPTLPGIHWYLQEADLVQVLPDGVHFDAAQRLGIVSADFECATNGEARTTLHLQGRPSTSRAEWMERDARPGVAPSAPFTGPAAPSGLTVTNTVNGFSLAWTPAADGTPWDSYELHISSSPSFTPSAATYRANSRATRFEVADLVAGRAYYARVIPRDVKGNAGPTSSEVTLAPRYVAPSMLLPTVTYAILPLNADFEALSNPDSPPDGWGVSGGVWNVDAFDGAGGSAIYSGVRSVWLAPTLAATLLASQVFAIRPGDLIAASAMVRGGSESISNPTFKGILLIRWLTDTFGFAGAVVVDELQLNGSSWQELGRGVTMTAPGTARYAQLFVGKSTAQAYTCHVDSARVTFQPRPPDYQQAVMIAASGWVGVGAPRNPNFYKNIAGDVVLGGAMRSGTMGSAAFVLPVGYRPLNEQHLLVDCGTLFGRVRVTSDGAVTPISGSTSEFNLDGVRFRQEA</sequence>